<dbReference type="InterPro" id="IPR001680">
    <property type="entry name" value="WD40_rpt"/>
</dbReference>
<dbReference type="SUPFAM" id="SSF50978">
    <property type="entry name" value="WD40 repeat-like"/>
    <property type="match status" value="1"/>
</dbReference>
<feature type="region of interest" description="Disordered" evidence="5">
    <location>
        <begin position="1"/>
        <end position="75"/>
    </location>
</feature>
<comment type="subcellular location">
    <subcellularLocation>
        <location evidence="1">Preautophagosomal structure membrane</location>
        <topology evidence="1">Peripheral membrane protein</topology>
    </subcellularLocation>
</comment>
<evidence type="ECO:0000256" key="2">
    <source>
        <dbReference type="ARBA" id="ARBA00022574"/>
    </source>
</evidence>
<dbReference type="FunFam" id="2.130.10.10:FF:001083">
    <property type="entry name" value="Autophagy-related protein 18a isoform A"/>
    <property type="match status" value="1"/>
</dbReference>
<evidence type="ECO:0000256" key="3">
    <source>
        <dbReference type="ARBA" id="ARBA00022737"/>
    </source>
</evidence>
<sequence length="446" mass="49108">MATLSAYSPPWPNANPNGTLLSPQDTAEGLDSQSQSQSYDSLSPIMPQDHLTDQLSPVNSNPNYHAPVSVSSPPESTFPTAPVSLLHLSFNQDFGCFAAGTDHGFRIYNCDPFREIFRRDFDRGGGGIGVVEMLFRCNILALVGGGSDPQYSPNKVMIWDDHQSRCIGELSFRSEVRSVKLRRDRIVVVLEQKIFVYNFADLKLLHQIETFANPKGLCAVSHGAASLVLVCPGLQKGQVRVEHYASKRTKFIMAHDSRIACFALSQDGQLLATASTKGTLVRIFNTADGTLLQEVRRGADRAEIYSLAFSSSSQWLAVSSDKGTVHVFSLKINPGSPRSDKSRNTPDLNSAVISPTSSFPSLKGYEVIICKIFKGVLPKYFSSEWSVAQFRLVEGCQYVVAFGHQKNTLVILGLDGSFYRCQFDPVNGGEMTQLEYHNFLKPEAAF</sequence>
<keyword evidence="7" id="KW-1185">Reference proteome</keyword>
<organism evidence="6 7">
    <name type="scientific">Hevea brasiliensis</name>
    <name type="common">Para rubber tree</name>
    <name type="synonym">Siphonia brasiliensis</name>
    <dbReference type="NCBI Taxonomy" id="3981"/>
    <lineage>
        <taxon>Eukaryota</taxon>
        <taxon>Viridiplantae</taxon>
        <taxon>Streptophyta</taxon>
        <taxon>Embryophyta</taxon>
        <taxon>Tracheophyta</taxon>
        <taxon>Spermatophyta</taxon>
        <taxon>Magnoliopsida</taxon>
        <taxon>eudicotyledons</taxon>
        <taxon>Gunneridae</taxon>
        <taxon>Pentapetalae</taxon>
        <taxon>rosids</taxon>
        <taxon>fabids</taxon>
        <taxon>Malpighiales</taxon>
        <taxon>Euphorbiaceae</taxon>
        <taxon>Crotonoideae</taxon>
        <taxon>Micrandreae</taxon>
        <taxon>Hevea</taxon>
    </lineage>
</organism>
<name>A0A6A6MST7_HEVBR</name>
<feature type="compositionally biased region" description="Polar residues" evidence="5">
    <location>
        <begin position="53"/>
        <end position="75"/>
    </location>
</feature>
<comment type="similarity">
    <text evidence="4">Belongs to the WD repeat PROPPIN family.</text>
</comment>
<comment type="caution">
    <text evidence="6">The sequence shown here is derived from an EMBL/GenBank/DDBJ whole genome shotgun (WGS) entry which is preliminary data.</text>
</comment>
<evidence type="ECO:0008006" key="8">
    <source>
        <dbReference type="Google" id="ProtNLM"/>
    </source>
</evidence>
<dbReference type="GO" id="GO:0034045">
    <property type="term" value="C:phagophore assembly site membrane"/>
    <property type="evidence" value="ECO:0007669"/>
    <property type="project" value="UniProtKB-SubCell"/>
</dbReference>
<reference evidence="6 7" key="1">
    <citation type="journal article" date="2020" name="Mol. Plant">
        <title>The Chromosome-Based Rubber Tree Genome Provides New Insights into Spurge Genome Evolution and Rubber Biosynthesis.</title>
        <authorList>
            <person name="Liu J."/>
            <person name="Shi C."/>
            <person name="Shi C.C."/>
            <person name="Li W."/>
            <person name="Zhang Q.J."/>
            <person name="Zhang Y."/>
            <person name="Li K."/>
            <person name="Lu H.F."/>
            <person name="Shi C."/>
            <person name="Zhu S.T."/>
            <person name="Xiao Z.Y."/>
            <person name="Nan H."/>
            <person name="Yue Y."/>
            <person name="Zhu X.G."/>
            <person name="Wu Y."/>
            <person name="Hong X.N."/>
            <person name="Fan G.Y."/>
            <person name="Tong Y."/>
            <person name="Zhang D."/>
            <person name="Mao C.L."/>
            <person name="Liu Y.L."/>
            <person name="Hao S.J."/>
            <person name="Liu W.Q."/>
            <person name="Lv M.Q."/>
            <person name="Zhang H.B."/>
            <person name="Liu Y."/>
            <person name="Hu-Tang G.R."/>
            <person name="Wang J.P."/>
            <person name="Wang J.H."/>
            <person name="Sun Y.H."/>
            <person name="Ni S.B."/>
            <person name="Chen W.B."/>
            <person name="Zhang X.C."/>
            <person name="Jiao Y.N."/>
            <person name="Eichler E.E."/>
            <person name="Li G.H."/>
            <person name="Liu X."/>
            <person name="Gao L.Z."/>
        </authorList>
    </citation>
    <scope>NUCLEOTIDE SEQUENCE [LARGE SCALE GENOMIC DNA]</scope>
    <source>
        <strain evidence="7">cv. GT1</strain>
        <tissue evidence="6">Leaf</tissue>
    </source>
</reference>
<dbReference type="SMART" id="SM00320">
    <property type="entry name" value="WD40"/>
    <property type="match status" value="4"/>
</dbReference>
<dbReference type="Gene3D" id="2.130.10.10">
    <property type="entry name" value="YVTN repeat-like/Quinoprotein amine dehydrogenase"/>
    <property type="match status" value="1"/>
</dbReference>
<dbReference type="PANTHER" id="PTHR11227">
    <property type="entry name" value="WD-REPEAT PROTEIN INTERACTING WITH PHOSPHOINOSIDES WIPI -RELATED"/>
    <property type="match status" value="1"/>
</dbReference>
<dbReference type="InterPro" id="IPR048720">
    <property type="entry name" value="PROPPIN"/>
</dbReference>
<feature type="compositionally biased region" description="Polar residues" evidence="5">
    <location>
        <begin position="14"/>
        <end position="25"/>
    </location>
</feature>
<dbReference type="AlphaFoldDB" id="A0A6A6MST7"/>
<proteinExistence type="inferred from homology"/>
<dbReference type="Pfam" id="PF21032">
    <property type="entry name" value="PROPPIN"/>
    <property type="match status" value="1"/>
</dbReference>
<dbReference type="Proteomes" id="UP000467840">
    <property type="component" value="Chromosome 15"/>
</dbReference>
<dbReference type="EMBL" id="JAAGAX010000005">
    <property type="protein sequence ID" value="KAF2314979.1"/>
    <property type="molecule type" value="Genomic_DNA"/>
</dbReference>
<gene>
    <name evidence="6" type="ORF">GH714_037412</name>
</gene>
<protein>
    <recommendedName>
        <fullName evidence="8">Autophagy-related protein 18a</fullName>
    </recommendedName>
</protein>
<keyword evidence="3" id="KW-0677">Repeat</keyword>
<dbReference type="InterPro" id="IPR036322">
    <property type="entry name" value="WD40_repeat_dom_sf"/>
</dbReference>
<dbReference type="InterPro" id="IPR015943">
    <property type="entry name" value="WD40/YVTN_repeat-like_dom_sf"/>
</dbReference>
<evidence type="ECO:0000256" key="4">
    <source>
        <dbReference type="ARBA" id="ARBA00025740"/>
    </source>
</evidence>
<feature type="compositionally biased region" description="Low complexity" evidence="5">
    <location>
        <begin position="30"/>
        <end position="43"/>
    </location>
</feature>
<evidence type="ECO:0000313" key="6">
    <source>
        <dbReference type="EMBL" id="KAF2314979.1"/>
    </source>
</evidence>
<evidence type="ECO:0000256" key="5">
    <source>
        <dbReference type="SAM" id="MobiDB-lite"/>
    </source>
</evidence>
<evidence type="ECO:0000313" key="7">
    <source>
        <dbReference type="Proteomes" id="UP000467840"/>
    </source>
</evidence>
<keyword evidence="2" id="KW-0853">WD repeat</keyword>
<accession>A0A6A6MST7</accession>
<evidence type="ECO:0000256" key="1">
    <source>
        <dbReference type="ARBA" id="ARBA00004623"/>
    </source>
</evidence>